<organism evidence="2 3">
    <name type="scientific">Sphingomonas palmae</name>
    <dbReference type="NCBI Taxonomy" id="1855283"/>
    <lineage>
        <taxon>Bacteria</taxon>
        <taxon>Pseudomonadati</taxon>
        <taxon>Pseudomonadota</taxon>
        <taxon>Alphaproteobacteria</taxon>
        <taxon>Sphingomonadales</taxon>
        <taxon>Sphingomonadaceae</taxon>
        <taxon>Sphingomonas</taxon>
    </lineage>
</organism>
<dbReference type="OrthoDB" id="9182727at2"/>
<evidence type="ECO:0000313" key="3">
    <source>
        <dbReference type="Proteomes" id="UP000199214"/>
    </source>
</evidence>
<protein>
    <recommendedName>
        <fullName evidence="1">PIN like domain-containing protein</fullName>
    </recommendedName>
</protein>
<evidence type="ECO:0000259" key="1">
    <source>
        <dbReference type="Pfam" id="PF18476"/>
    </source>
</evidence>
<dbReference type="EMBL" id="FNZZ01000007">
    <property type="protein sequence ID" value="SEL95642.1"/>
    <property type="molecule type" value="Genomic_DNA"/>
</dbReference>
<feature type="domain" description="PIN like" evidence="1">
    <location>
        <begin position="174"/>
        <end position="235"/>
    </location>
</feature>
<dbReference type="AlphaFoldDB" id="A0A1H7UEZ8"/>
<dbReference type="RefSeq" id="WP_143051880.1">
    <property type="nucleotide sequence ID" value="NZ_FNZZ01000007.1"/>
</dbReference>
<evidence type="ECO:0000313" key="2">
    <source>
        <dbReference type="EMBL" id="SEL95642.1"/>
    </source>
</evidence>
<gene>
    <name evidence="2" type="ORF">SAMN05216382_2974</name>
</gene>
<keyword evidence="3" id="KW-1185">Reference proteome</keyword>
<dbReference type="Pfam" id="PF18476">
    <property type="entry name" value="PIN_8"/>
    <property type="match status" value="2"/>
</dbReference>
<proteinExistence type="predicted"/>
<dbReference type="Proteomes" id="UP000199214">
    <property type="component" value="Unassembled WGS sequence"/>
</dbReference>
<dbReference type="InterPro" id="IPR041578">
    <property type="entry name" value="PIN_8"/>
</dbReference>
<sequence>MTAETDVQSDEYVAKVCDVLNRVSDVDALGALSRAIAFDLGTSPLEHTAIVLDANVILRLSSHPRSADIIDYLRTSFPGHLILPGQVVQEFWNNQFQVMLTKAADIKRKFDELSKLIEGLDGRFEAFAHRFNETATAFSETFGYIFDDKTVNKTKLLIDLLKEKAVVPFAPRTTLASTALARKRTKTPPGFKDDADGDFFVWSDLLLGLARISGAGKKIQRVSLVTLDKKIDWSRDGVPHPILSAEVYAICGASLETLTIEVLAKRLLD</sequence>
<accession>A0A1H7UEZ8</accession>
<feature type="domain" description="PIN like" evidence="1">
    <location>
        <begin position="50"/>
        <end position="137"/>
    </location>
</feature>
<name>A0A1H7UEZ8_9SPHN</name>
<reference evidence="3" key="1">
    <citation type="submission" date="2016-10" db="EMBL/GenBank/DDBJ databases">
        <authorList>
            <person name="Varghese N."/>
            <person name="Submissions S."/>
        </authorList>
    </citation>
    <scope>NUCLEOTIDE SEQUENCE [LARGE SCALE GENOMIC DNA]</scope>
    <source>
        <strain evidence="3">JS21-1</strain>
    </source>
</reference>